<feature type="compositionally biased region" description="Basic residues" evidence="3">
    <location>
        <begin position="1137"/>
        <end position="1148"/>
    </location>
</feature>
<name>A0AAE1DYV7_9GAST</name>
<feature type="compositionally biased region" description="Low complexity" evidence="3">
    <location>
        <begin position="1480"/>
        <end position="1496"/>
    </location>
</feature>
<dbReference type="GO" id="GO:0003723">
    <property type="term" value="F:RNA binding"/>
    <property type="evidence" value="ECO:0007669"/>
    <property type="project" value="UniProtKB-UniRule"/>
</dbReference>
<reference evidence="6" key="1">
    <citation type="journal article" date="2023" name="G3 (Bethesda)">
        <title>A reference genome for the long-term kleptoplast-retaining sea slug Elysia crispata morphotype clarki.</title>
        <authorList>
            <person name="Eastman K.E."/>
            <person name="Pendleton A.L."/>
            <person name="Shaikh M.A."/>
            <person name="Suttiyut T."/>
            <person name="Ogas R."/>
            <person name="Tomko P."/>
            <person name="Gavelis G."/>
            <person name="Widhalm J.R."/>
            <person name="Wisecaver J.H."/>
        </authorList>
    </citation>
    <scope>NUCLEOTIDE SEQUENCE</scope>
    <source>
        <strain evidence="6">ECLA1</strain>
    </source>
</reference>
<dbReference type="SMART" id="SM00715">
    <property type="entry name" value="LA"/>
    <property type="match status" value="1"/>
</dbReference>
<feature type="domain" description="HTH La-type RNA-binding" evidence="5">
    <location>
        <begin position="591"/>
        <end position="680"/>
    </location>
</feature>
<feature type="region of interest" description="Disordered" evidence="3">
    <location>
        <begin position="1034"/>
        <end position="1310"/>
    </location>
</feature>
<feature type="compositionally biased region" description="Low complexity" evidence="3">
    <location>
        <begin position="503"/>
        <end position="530"/>
    </location>
</feature>
<feature type="region of interest" description="Disordered" evidence="3">
    <location>
        <begin position="1353"/>
        <end position="1531"/>
    </location>
</feature>
<dbReference type="Proteomes" id="UP001283361">
    <property type="component" value="Unassembled WGS sequence"/>
</dbReference>
<gene>
    <name evidence="6" type="ORF">RRG08_038519</name>
</gene>
<feature type="compositionally biased region" description="Basic residues" evidence="3">
    <location>
        <begin position="992"/>
        <end position="1005"/>
    </location>
</feature>
<feature type="region of interest" description="Disordered" evidence="3">
    <location>
        <begin position="918"/>
        <end position="1012"/>
    </location>
</feature>
<feature type="compositionally biased region" description="Basic and acidic residues" evidence="3">
    <location>
        <begin position="1700"/>
        <end position="1711"/>
    </location>
</feature>
<dbReference type="GO" id="GO:0045944">
    <property type="term" value="P:positive regulation of transcription by RNA polymerase II"/>
    <property type="evidence" value="ECO:0007669"/>
    <property type="project" value="TreeGrafter"/>
</dbReference>
<evidence type="ECO:0000256" key="1">
    <source>
        <dbReference type="ARBA" id="ARBA00022884"/>
    </source>
</evidence>
<dbReference type="PANTHER" id="PTHR46007:SF11">
    <property type="entry name" value="MEDIATOR OF RNA POLYMERASE II TRANSCRIPTION SUBUNIT 12"/>
    <property type="match status" value="1"/>
</dbReference>
<comment type="caution">
    <text evidence="6">The sequence shown here is derived from an EMBL/GenBank/DDBJ whole genome shotgun (WGS) entry which is preliminary data.</text>
</comment>
<feature type="compositionally biased region" description="Polar residues" evidence="3">
    <location>
        <begin position="1452"/>
        <end position="1461"/>
    </location>
</feature>
<dbReference type="InterPro" id="IPR036388">
    <property type="entry name" value="WH-like_DNA-bd_sf"/>
</dbReference>
<evidence type="ECO:0000259" key="5">
    <source>
        <dbReference type="PROSITE" id="PS50961"/>
    </source>
</evidence>
<feature type="compositionally biased region" description="Low complexity" evidence="3">
    <location>
        <begin position="1156"/>
        <end position="1166"/>
    </location>
</feature>
<protein>
    <recommendedName>
        <fullName evidence="8">HTH La-type RNA-binding domain-containing protein</fullName>
    </recommendedName>
</protein>
<feature type="compositionally biased region" description="Basic residues" evidence="3">
    <location>
        <begin position="1167"/>
        <end position="1208"/>
    </location>
</feature>
<keyword evidence="7" id="KW-1185">Reference proteome</keyword>
<dbReference type="InterPro" id="IPR051647">
    <property type="entry name" value="Mediator_comp_sub12"/>
</dbReference>
<feature type="compositionally biased region" description="Polar residues" evidence="3">
    <location>
        <begin position="1595"/>
        <end position="1612"/>
    </location>
</feature>
<dbReference type="GO" id="GO:0003700">
    <property type="term" value="F:DNA-binding transcription factor activity"/>
    <property type="evidence" value="ECO:0007669"/>
    <property type="project" value="InterPro"/>
</dbReference>
<organism evidence="6 7">
    <name type="scientific">Elysia crispata</name>
    <name type="common">lettuce slug</name>
    <dbReference type="NCBI Taxonomy" id="231223"/>
    <lineage>
        <taxon>Eukaryota</taxon>
        <taxon>Metazoa</taxon>
        <taxon>Spiralia</taxon>
        <taxon>Lophotrochozoa</taxon>
        <taxon>Mollusca</taxon>
        <taxon>Gastropoda</taxon>
        <taxon>Heterobranchia</taxon>
        <taxon>Euthyneura</taxon>
        <taxon>Panpulmonata</taxon>
        <taxon>Sacoglossa</taxon>
        <taxon>Placobranchoidea</taxon>
        <taxon>Plakobranchidae</taxon>
        <taxon>Elysia</taxon>
    </lineage>
</organism>
<dbReference type="GO" id="GO:0016592">
    <property type="term" value="C:mediator complex"/>
    <property type="evidence" value="ECO:0007669"/>
    <property type="project" value="TreeGrafter"/>
</dbReference>
<feature type="compositionally biased region" description="Low complexity" evidence="3">
    <location>
        <begin position="449"/>
        <end position="460"/>
    </location>
</feature>
<feature type="compositionally biased region" description="Polar residues" evidence="3">
    <location>
        <begin position="1570"/>
        <end position="1581"/>
    </location>
</feature>
<evidence type="ECO:0008006" key="8">
    <source>
        <dbReference type="Google" id="ProtNLM"/>
    </source>
</evidence>
<feature type="compositionally biased region" description="Polar residues" evidence="3">
    <location>
        <begin position="1502"/>
        <end position="1515"/>
    </location>
</feature>
<evidence type="ECO:0000256" key="3">
    <source>
        <dbReference type="SAM" id="MobiDB-lite"/>
    </source>
</evidence>
<dbReference type="GO" id="GO:0003677">
    <property type="term" value="F:DNA binding"/>
    <property type="evidence" value="ECO:0007669"/>
    <property type="project" value="InterPro"/>
</dbReference>
<dbReference type="PROSITE" id="PS50961">
    <property type="entry name" value="HTH_LA"/>
    <property type="match status" value="1"/>
</dbReference>
<feature type="compositionally biased region" description="Basic and acidic residues" evidence="3">
    <location>
        <begin position="1287"/>
        <end position="1301"/>
    </location>
</feature>
<evidence type="ECO:0000259" key="4">
    <source>
        <dbReference type="PROSITE" id="PS50254"/>
    </source>
</evidence>
<dbReference type="InterPro" id="IPR006630">
    <property type="entry name" value="La_HTH"/>
</dbReference>
<feature type="compositionally biased region" description="Low complexity" evidence="3">
    <location>
        <begin position="1613"/>
        <end position="1635"/>
    </location>
</feature>
<dbReference type="PROSITE" id="PS50254">
    <property type="entry name" value="REL_2"/>
    <property type="match status" value="1"/>
</dbReference>
<feature type="region of interest" description="Disordered" evidence="3">
    <location>
        <begin position="54"/>
        <end position="77"/>
    </location>
</feature>
<feature type="compositionally biased region" description="Low complexity" evidence="3">
    <location>
        <begin position="1034"/>
        <end position="1057"/>
    </location>
</feature>
<feature type="compositionally biased region" description="Low complexity" evidence="3">
    <location>
        <begin position="1676"/>
        <end position="1686"/>
    </location>
</feature>
<evidence type="ECO:0000313" key="6">
    <source>
        <dbReference type="EMBL" id="KAK3787817.1"/>
    </source>
</evidence>
<feature type="region of interest" description="Disordered" evidence="3">
    <location>
        <begin position="1557"/>
        <end position="1711"/>
    </location>
</feature>
<dbReference type="Gene3D" id="1.10.10.10">
    <property type="entry name" value="Winged helix-like DNA-binding domain superfamily/Winged helix DNA-binding domain"/>
    <property type="match status" value="1"/>
</dbReference>
<dbReference type="CDD" id="cd07323">
    <property type="entry name" value="LAM"/>
    <property type="match status" value="1"/>
</dbReference>
<feature type="compositionally biased region" description="Basic residues" evidence="3">
    <location>
        <begin position="1222"/>
        <end position="1242"/>
    </location>
</feature>
<feature type="region of interest" description="Disordered" evidence="3">
    <location>
        <begin position="766"/>
        <end position="787"/>
    </location>
</feature>
<feature type="compositionally biased region" description="Low complexity" evidence="3">
    <location>
        <begin position="1372"/>
        <end position="1386"/>
    </location>
</feature>
<feature type="compositionally biased region" description="Low complexity" evidence="3">
    <location>
        <begin position="1582"/>
        <end position="1594"/>
    </location>
</feature>
<feature type="region of interest" description="Disordered" evidence="3">
    <location>
        <begin position="562"/>
        <end position="590"/>
    </location>
</feature>
<dbReference type="PANTHER" id="PTHR46007">
    <property type="entry name" value="MEDIATOR OF RNA POLYMERASE II TRANSCRIPTION SUBUNIT 12"/>
    <property type="match status" value="1"/>
</dbReference>
<feature type="region of interest" description="Disordered" evidence="3">
    <location>
        <begin position="441"/>
        <end position="549"/>
    </location>
</feature>
<feature type="domain" description="RHD" evidence="4">
    <location>
        <begin position="950"/>
        <end position="1012"/>
    </location>
</feature>
<keyword evidence="1 2" id="KW-0694">RNA-binding</keyword>
<dbReference type="SUPFAM" id="SSF46785">
    <property type="entry name" value="Winged helix' DNA-binding domain"/>
    <property type="match status" value="1"/>
</dbReference>
<feature type="compositionally biased region" description="Polar residues" evidence="3">
    <location>
        <begin position="1407"/>
        <end position="1420"/>
    </location>
</feature>
<dbReference type="GO" id="GO:0003713">
    <property type="term" value="F:transcription coactivator activity"/>
    <property type="evidence" value="ECO:0007669"/>
    <property type="project" value="TreeGrafter"/>
</dbReference>
<feature type="compositionally biased region" description="Polar residues" evidence="3">
    <location>
        <begin position="1058"/>
        <end position="1067"/>
    </location>
</feature>
<dbReference type="InterPro" id="IPR036390">
    <property type="entry name" value="WH_DNA-bd_sf"/>
</dbReference>
<feature type="compositionally biased region" description="Low complexity" evidence="3">
    <location>
        <begin position="1119"/>
        <end position="1136"/>
    </location>
</feature>
<dbReference type="InterPro" id="IPR011539">
    <property type="entry name" value="RHD_DNA_bind_dom"/>
</dbReference>
<dbReference type="EMBL" id="JAWDGP010001837">
    <property type="protein sequence ID" value="KAK3787817.1"/>
    <property type="molecule type" value="Genomic_DNA"/>
</dbReference>
<dbReference type="Pfam" id="PF05383">
    <property type="entry name" value="La"/>
    <property type="match status" value="1"/>
</dbReference>
<accession>A0AAE1DYV7</accession>
<sequence>MPSLTSFVLKCHRYILKDDIDLFLTEEAKFNIPCGLDDLKAIVLRQSSVGVEQPSAATIHRRPRRPALPSRIPPSRRYSAGRGRWPVLSTPDARPWLIPFSAAHEPRGTKTTKRRRRHAQLPRCGLDRSYADDYSYYHRAGFAEEEYYYPGRYVPQAVLERSSWFESSPPLEDDSCEFCGCSRSGGGEREGGRRWVENFAGTLDLATDYSADCPSCCSSLELSSPTFDPGIGWFPNLEVSPSPYYDYVEEEEKEENLPPAFVEFAEEDGDNCAEVFQYIVLDDEHEYIHLEEFECPQPPLEQTPIQVYERAHVVQLREDDPSLHHTAIRPVYDDENCGPVSDSVVELLEDELAMLVVPDAHSEVLTLEDSGYAGGEQLSPSNALEAPNPLQLPSGPGWLPLQPGDVYYYAANSSVLCLHTDDIGALAGKAPVLNVSTKTLDRPPDVIITPSAPTSASSSTELQSPEAPQVSPRNLNPAAPAFHQLAPASPKNLNPSAPVFRQSLSSEQPPSDSSDSASYAAVAPATQGSGSSDGGGEGDVPYLPNGGIEGMALEDKTVMEDPANSGEELAGGEGEESASEQQQQHADQEEFKYPEELLAPVIKQMHYYFSSENLPNDKFLNGHMDSDKYIPLDLFLDFGRIKPICCTLEMLAQAVEASSYLELNETKDKVRVSQCRKTLTLRGFPGAPPVTEEAMRKFVLDIGAEMPTRIELVMVKDKLSTWYVSFRDMNAALNSFSMFHNKQAVYKGHNIGCCIKSSGTLGGSGYYPTPTPSATAEEQHHHHPHQQQRRMVVGGVVPHTQASAASGISTVTVTAPVPAHTVVPTAPSPMPQQPQQHQQQLQQQAAAAAAAAAALLPQYQTMQLHPSFVSGSHTSIYYPQTSPSYMQYMPGILPQGWPGAAAAMDPGIIMQSNGLQPQQIRSTPMPRPQLMPSGPGGPQHRFTRPQRVNRPNNSIDRSNSERGNDRQAPVVSVANIGGARSSPSTSASYMHHNQHHHHHPHHHRGGNSSTGVREDVASAVMSVSAVPQVVSAHHQQQQQQFVPPLVSQHQLQQQQPHATISTTTGTPSIEAPQYQHHHGQHPGSSAGAQSMMIQGATGSSSSTSSSNAAVPGLPPHATGGSSSSSSGIGQSQMQHSLTHHHNQQHHHSQPPPPLPIQQNQQPAQPSSHHHHHHHHPHHQQHHHPNQQHHHHHQSQQHHHQHHHHHQHQPPHLQHNHPPPQQNHHHQPHHHQHHHQQQHHHHNMLQTPPPLHSQHITPLPPSHHPHQQHQQQHPALPGSRSDRKPRRRREEMGRNQRVERAHRANFSSQVPPVADNFTMEANSFPPLPGAANNVANSEVSHENRLSDVVRGLPRVQGGINSAGSSSGSGGPAPSGAGPRGPSSSPSPVATPGLGTASAQSNHTHHSQQRGSSNQQADSDTSGALDDADTASSSQEDADVDGGSGDISVVLPVSTDSRANTLGKTEIGPSSEPHSHVSMSRSYKASAPANGAASGSRSIESRHSQASTGSSGISNHQGARGPQPAVQSPLLSPTAVAAAEAPKPSYAQIAQKTANVVAGPSGSDPVTVGASALQTAQTGQMPLTSSSNTTTSTSTTVPAQNGPSPSVSSHQISGNTMSTSARNSSSSNSNAYNQSPNHGYQREFSGSNYRPGQHRGGSGGASKDGNFQGSPLYQRPPNSNNNSVNNNRRNAKDKLTPNNINKYDRRKPEARQK</sequence>
<evidence type="ECO:0000256" key="2">
    <source>
        <dbReference type="PROSITE-ProRule" id="PRU00332"/>
    </source>
</evidence>
<proteinExistence type="predicted"/>
<evidence type="ECO:0000313" key="7">
    <source>
        <dbReference type="Proteomes" id="UP001283361"/>
    </source>
</evidence>